<dbReference type="InterPro" id="IPR050984">
    <property type="entry name" value="Gfo/Idh/MocA_domain"/>
</dbReference>
<dbReference type="InterPro" id="IPR000683">
    <property type="entry name" value="Gfo/Idh/MocA-like_OxRdtase_N"/>
</dbReference>
<evidence type="ECO:0000256" key="2">
    <source>
        <dbReference type="ARBA" id="ARBA00023002"/>
    </source>
</evidence>
<dbReference type="Gene3D" id="3.30.360.10">
    <property type="entry name" value="Dihydrodipicolinate Reductase, domain 2"/>
    <property type="match status" value="1"/>
</dbReference>
<comment type="caution">
    <text evidence="5">The sequence shown here is derived from an EMBL/GenBank/DDBJ whole genome shotgun (WGS) entry which is preliminary data.</text>
</comment>
<feature type="domain" description="Gfo/Idh/MocA-like oxidoreductase N-terminal" evidence="3">
    <location>
        <begin position="20"/>
        <end position="132"/>
    </location>
</feature>
<dbReference type="Pfam" id="PF22725">
    <property type="entry name" value="GFO_IDH_MocA_C3"/>
    <property type="match status" value="1"/>
</dbReference>
<protein>
    <submittedName>
        <fullName evidence="5">Gfo/Idh/MocA family oxidoreductase</fullName>
    </submittedName>
</protein>
<gene>
    <name evidence="5" type="ORF">IDF66_18455</name>
</gene>
<reference evidence="5 6" key="1">
    <citation type="submission" date="2020-09" db="EMBL/GenBank/DDBJ databases">
        <title>Novel species in genus Gordonia.</title>
        <authorList>
            <person name="Zhang G."/>
        </authorList>
    </citation>
    <scope>NUCLEOTIDE SEQUENCE [LARGE SCALE GENOMIC DNA]</scope>
    <source>
        <strain evidence="5 6">ON-33</strain>
    </source>
</reference>
<name>A0ABR7WFL2_9ACTN</name>
<keyword evidence="6" id="KW-1185">Reference proteome</keyword>
<accession>A0ABR7WFL2</accession>
<dbReference type="SUPFAM" id="SSF55347">
    <property type="entry name" value="Glyceraldehyde-3-phosphate dehydrogenase-like, C-terminal domain"/>
    <property type="match status" value="1"/>
</dbReference>
<dbReference type="Proteomes" id="UP000602395">
    <property type="component" value="Unassembled WGS sequence"/>
</dbReference>
<feature type="domain" description="GFO/IDH/MocA-like oxidoreductase" evidence="4">
    <location>
        <begin position="149"/>
        <end position="260"/>
    </location>
</feature>
<evidence type="ECO:0000259" key="4">
    <source>
        <dbReference type="Pfam" id="PF22725"/>
    </source>
</evidence>
<proteinExistence type="inferred from homology"/>
<evidence type="ECO:0000313" key="5">
    <source>
        <dbReference type="EMBL" id="MBD1321566.1"/>
    </source>
</evidence>
<sequence length="341" mass="35931">MPGHLPAPRTLDPSTAPSLGWGIMGPGWIAQRFVGALHKHTGQRVVAVGSRSADRADEFARRMGIPSARAGYAALLDDPDVDIVYVSTPHPQHHRCALDAIAAGKHVLIEKPAGINAAQAREVFAAARAAEVFAGEAMWTRFLPKFDVIRQLLDDGALGTLRTVAADHGEYFTAAHRIYDPALAGGPMLDLGTYPVAFAQWALGEVHTVSAIGVGANHELNGQIAAALGHRDGGQSLVSTTILADTPTTASVAGEDGYLELAGPFYQPGPFRLVPRTGEPLIHEEEPASHEDGLHFSAADAARRIADGAVDSAIHPAADVVATLEVMDRIRAETGIVFPGE</sequence>
<evidence type="ECO:0000259" key="3">
    <source>
        <dbReference type="Pfam" id="PF01408"/>
    </source>
</evidence>
<comment type="similarity">
    <text evidence="1">Belongs to the Gfo/Idh/MocA family.</text>
</comment>
<evidence type="ECO:0000313" key="6">
    <source>
        <dbReference type="Proteomes" id="UP000602395"/>
    </source>
</evidence>
<dbReference type="InterPro" id="IPR036291">
    <property type="entry name" value="NAD(P)-bd_dom_sf"/>
</dbReference>
<organism evidence="5 6">
    <name type="scientific">Gordonia hankookensis</name>
    <dbReference type="NCBI Taxonomy" id="589403"/>
    <lineage>
        <taxon>Bacteria</taxon>
        <taxon>Bacillati</taxon>
        <taxon>Actinomycetota</taxon>
        <taxon>Actinomycetes</taxon>
        <taxon>Mycobacteriales</taxon>
        <taxon>Gordoniaceae</taxon>
        <taxon>Gordonia</taxon>
    </lineage>
</organism>
<keyword evidence="2" id="KW-0560">Oxidoreductase</keyword>
<evidence type="ECO:0000256" key="1">
    <source>
        <dbReference type="ARBA" id="ARBA00010928"/>
    </source>
</evidence>
<dbReference type="PANTHER" id="PTHR22604:SF105">
    <property type="entry name" value="TRANS-1,2-DIHYDROBENZENE-1,2-DIOL DEHYDROGENASE"/>
    <property type="match status" value="1"/>
</dbReference>
<dbReference type="PANTHER" id="PTHR22604">
    <property type="entry name" value="OXIDOREDUCTASES"/>
    <property type="match status" value="1"/>
</dbReference>
<dbReference type="RefSeq" id="WP_190268110.1">
    <property type="nucleotide sequence ID" value="NZ_BAABAD010000002.1"/>
</dbReference>
<dbReference type="Gene3D" id="3.40.50.720">
    <property type="entry name" value="NAD(P)-binding Rossmann-like Domain"/>
    <property type="match status" value="1"/>
</dbReference>
<dbReference type="SUPFAM" id="SSF51735">
    <property type="entry name" value="NAD(P)-binding Rossmann-fold domains"/>
    <property type="match status" value="1"/>
</dbReference>
<dbReference type="InterPro" id="IPR055170">
    <property type="entry name" value="GFO_IDH_MocA-like_dom"/>
</dbReference>
<dbReference type="Pfam" id="PF01408">
    <property type="entry name" value="GFO_IDH_MocA"/>
    <property type="match status" value="1"/>
</dbReference>
<dbReference type="EMBL" id="JACWMS010000004">
    <property type="protein sequence ID" value="MBD1321566.1"/>
    <property type="molecule type" value="Genomic_DNA"/>
</dbReference>